<reference evidence="3 4" key="1">
    <citation type="submission" date="2016-02" db="EMBL/GenBank/DDBJ databases">
        <title>Ulvibacter sp. LPB0005, isolated from Thais luteostoma.</title>
        <authorList>
            <person name="Shin S.-K."/>
            <person name="Yi H."/>
        </authorList>
    </citation>
    <scope>NUCLEOTIDE SEQUENCE [LARGE SCALE GENOMIC DNA]</scope>
    <source>
        <strain evidence="3 4">LPB0005</strain>
    </source>
</reference>
<dbReference type="PANTHER" id="PTHR35190:SF2">
    <property type="entry name" value="PROTEIN DCD1B"/>
    <property type="match status" value="1"/>
</dbReference>
<dbReference type="Gene3D" id="3.60.60.10">
    <property type="entry name" value="Penicillin V Acylase, Chain A"/>
    <property type="match status" value="1"/>
</dbReference>
<dbReference type="InterPro" id="IPR047794">
    <property type="entry name" value="C45_proenzyme-like"/>
</dbReference>
<protein>
    <submittedName>
        <fullName evidence="3">Acyl-CoA--6-aminopenicillanic acid acyl-transferase</fullName>
    </submittedName>
</protein>
<name>A0A167JCM5_9FLAO</name>
<dbReference type="STRING" id="1763537.ULVI_07365"/>
<evidence type="ECO:0000313" key="4">
    <source>
        <dbReference type="Proteomes" id="UP000077013"/>
    </source>
</evidence>
<dbReference type="OrthoDB" id="5480874at2"/>
<evidence type="ECO:0000313" key="3">
    <source>
        <dbReference type="EMBL" id="OAB80543.1"/>
    </source>
</evidence>
<organism evidence="3 4">
    <name type="scientific">Cochleicola gelatinilyticus</name>
    <dbReference type="NCBI Taxonomy" id="1763537"/>
    <lineage>
        <taxon>Bacteria</taxon>
        <taxon>Pseudomonadati</taxon>
        <taxon>Bacteroidota</taxon>
        <taxon>Flavobacteriia</taxon>
        <taxon>Flavobacteriales</taxon>
        <taxon>Flavobacteriaceae</taxon>
        <taxon>Cochleicola</taxon>
    </lineage>
</organism>
<keyword evidence="1" id="KW-0802">TPR repeat</keyword>
<proteinExistence type="predicted"/>
<dbReference type="SUPFAM" id="SSF48452">
    <property type="entry name" value="TPR-like"/>
    <property type="match status" value="1"/>
</dbReference>
<comment type="caution">
    <text evidence="3">The sequence shown here is derived from an EMBL/GenBank/DDBJ whole genome shotgun (WGS) entry which is preliminary data.</text>
</comment>
<feature type="domain" description="Peptidase C45 hydrolase" evidence="2">
    <location>
        <begin position="193"/>
        <end position="389"/>
    </location>
</feature>
<gene>
    <name evidence="3" type="ORF">ULVI_07365</name>
</gene>
<dbReference type="InterPro" id="IPR047803">
    <property type="entry name" value="DCD1A/B-like"/>
</dbReference>
<dbReference type="AlphaFoldDB" id="A0A167JCM5"/>
<dbReference type="RefSeq" id="WP_068591215.1">
    <property type="nucleotide sequence ID" value="NZ_LRXL01000026.1"/>
</dbReference>
<keyword evidence="4" id="KW-1185">Reference proteome</keyword>
<dbReference type="EMBL" id="LRXL01000026">
    <property type="protein sequence ID" value="OAB80543.1"/>
    <property type="molecule type" value="Genomic_DNA"/>
</dbReference>
<sequence>MKQYCEHVEKWFFTLAMILIVTSCGVSRSINDVPELTAYNALIPERNSSSDSSYVAGKNFLTKNKHGLWELYVEGDPLERGLLTGSLTQELMEKQERIFFSKVKELVPSKSRQKFLRKFLAWYNRKMYQHIPEEYKAEIFGLAKYASSTYNYIAPPYLRLLYLHSAHDIGHALQDLALVGCSSFAVWGDRSNDGKLLIGRNLDFYAGDAFAEEKMVAFVAPSTGYNFMSVTWGGMMGVVSGMNDQGLTVTINAGKSKIPLVAKTPISLVTREILQYASTIDEAIKIAKKREVFVSEAIFIGSAKDKKAAVIEVSPNNFGVYEVENQSKLLCTNHFQSDAFRNDRRNLKQIEESHSQYRFDRMEELLAENDVIGPTEAVKILRNREGLKNKKIGFGNEKALNQLLAHHGIVFQPEDLKVWVSTNPYQLGEFVAYDLDEVFSNRSETPSLVTLSIPSELISEDPFTKTEAFKNYEAYRILERIIEAALEADTELNSSELSKVTTLNPDYWKAHYLVGRYYYKQEQYKKASEAFQKANSKEITTVPDAERVVKYLKKSNRKAKQ</sequence>
<dbReference type="PANTHER" id="PTHR35190">
    <property type="entry name" value="PROTEIN DCD1B"/>
    <property type="match status" value="1"/>
</dbReference>
<evidence type="ECO:0000259" key="2">
    <source>
        <dbReference type="Pfam" id="PF03417"/>
    </source>
</evidence>
<evidence type="ECO:0000256" key="1">
    <source>
        <dbReference type="PROSITE-ProRule" id="PRU00339"/>
    </source>
</evidence>
<dbReference type="InterPro" id="IPR005079">
    <property type="entry name" value="Peptidase_C45_hydrolase"/>
</dbReference>
<dbReference type="Proteomes" id="UP000077013">
    <property type="component" value="Unassembled WGS sequence"/>
</dbReference>
<dbReference type="Gene3D" id="1.25.40.10">
    <property type="entry name" value="Tetratricopeptide repeat domain"/>
    <property type="match status" value="1"/>
</dbReference>
<dbReference type="Pfam" id="PF03417">
    <property type="entry name" value="AAT"/>
    <property type="match status" value="1"/>
</dbReference>
<keyword evidence="3" id="KW-0808">Transferase</keyword>
<dbReference type="PROSITE" id="PS50005">
    <property type="entry name" value="TPR"/>
    <property type="match status" value="1"/>
</dbReference>
<dbReference type="GO" id="GO:0016740">
    <property type="term" value="F:transferase activity"/>
    <property type="evidence" value="ECO:0007669"/>
    <property type="project" value="UniProtKB-KW"/>
</dbReference>
<dbReference type="InterPro" id="IPR019734">
    <property type="entry name" value="TPR_rpt"/>
</dbReference>
<feature type="repeat" description="TPR" evidence="1">
    <location>
        <begin position="508"/>
        <end position="541"/>
    </location>
</feature>
<accession>A0A167JCM5</accession>
<dbReference type="NCBIfam" id="NF040521">
    <property type="entry name" value="C45_proenzyme"/>
    <property type="match status" value="1"/>
</dbReference>
<dbReference type="PROSITE" id="PS51257">
    <property type="entry name" value="PROKAR_LIPOPROTEIN"/>
    <property type="match status" value="1"/>
</dbReference>
<dbReference type="InterPro" id="IPR011990">
    <property type="entry name" value="TPR-like_helical_dom_sf"/>
</dbReference>